<dbReference type="EMBL" id="LLKB01000005">
    <property type="protein sequence ID" value="KQC84773.1"/>
    <property type="molecule type" value="Genomic_DNA"/>
</dbReference>
<keyword evidence="3 6" id="KW-0326">Glycosidase</keyword>
<dbReference type="Pfam" id="PF04616">
    <property type="entry name" value="Glyco_hydro_43"/>
    <property type="match status" value="1"/>
</dbReference>
<dbReference type="AlphaFoldDB" id="A0AAW3JPJ5"/>
<feature type="site" description="Important for catalytic activity, responsible for pKa modulation of the active site Glu and correct orientation of both the proton donor and substrate" evidence="5">
    <location>
        <position position="120"/>
    </location>
</feature>
<keyword evidence="2 6" id="KW-0378">Hydrolase</keyword>
<dbReference type="SUPFAM" id="SSF49899">
    <property type="entry name" value="Concanavalin A-like lectins/glucanases"/>
    <property type="match status" value="1"/>
</dbReference>
<dbReference type="Proteomes" id="UP000050833">
    <property type="component" value="Unassembled WGS sequence"/>
</dbReference>
<accession>A0AAW3JPJ5</accession>
<evidence type="ECO:0000259" key="7">
    <source>
        <dbReference type="Pfam" id="PF17851"/>
    </source>
</evidence>
<dbReference type="InterPro" id="IPR006710">
    <property type="entry name" value="Glyco_hydro_43"/>
</dbReference>
<evidence type="ECO:0000256" key="6">
    <source>
        <dbReference type="RuleBase" id="RU361187"/>
    </source>
</evidence>
<dbReference type="InterPro" id="IPR041542">
    <property type="entry name" value="GH43_C2"/>
</dbReference>
<evidence type="ECO:0000256" key="4">
    <source>
        <dbReference type="PIRSR" id="PIRSR606710-1"/>
    </source>
</evidence>
<dbReference type="GO" id="GO:0005975">
    <property type="term" value="P:carbohydrate metabolic process"/>
    <property type="evidence" value="ECO:0007669"/>
    <property type="project" value="InterPro"/>
</dbReference>
<comment type="caution">
    <text evidence="8">The sequence shown here is derived from an EMBL/GenBank/DDBJ whole genome shotgun (WGS) entry which is preliminary data.</text>
</comment>
<evidence type="ECO:0000313" key="9">
    <source>
        <dbReference type="Proteomes" id="UP000050833"/>
    </source>
</evidence>
<protein>
    <submittedName>
        <fullName evidence="8">Glycoside hydrolase</fullName>
    </submittedName>
</protein>
<proteinExistence type="inferred from homology"/>
<evidence type="ECO:0000313" key="8">
    <source>
        <dbReference type="EMBL" id="KQC84773.1"/>
    </source>
</evidence>
<dbReference type="Gene3D" id="2.60.120.200">
    <property type="match status" value="1"/>
</dbReference>
<evidence type="ECO:0000256" key="1">
    <source>
        <dbReference type="ARBA" id="ARBA00009865"/>
    </source>
</evidence>
<reference evidence="8 9" key="1">
    <citation type="submission" date="2015-10" db="EMBL/GenBank/DDBJ databases">
        <title>Butyribacter intestini gen. nov., sp. nov., a butyric acid-producing bacterium of the family Lachnospiraceae isolated from the human faeces.</title>
        <authorList>
            <person name="Zou Y."/>
            <person name="Xue W."/>
            <person name="Luo G."/>
            <person name="Lv M."/>
        </authorList>
    </citation>
    <scope>NUCLEOTIDE SEQUENCE [LARGE SCALE GENOMIC DNA]</scope>
    <source>
        <strain evidence="8 9">TF01-11</strain>
    </source>
</reference>
<name>A0AAW3JPJ5_9FIRM</name>
<feature type="domain" description="Beta-xylosidase C-terminal Concanavalin A-like" evidence="7">
    <location>
        <begin position="313"/>
        <end position="486"/>
    </location>
</feature>
<sequence>MKYLNPVVRGFYPDPSICAANGKYYMVCSSMHIFPGVPLFESTDMVNWKQIGHCLTRASQIDLYSVRSSGGVFAPTIRYNNGRFYMVTTNDSYHQNFYVYTDDIYGEWSEPVIVDQDGIDPSLYFEDDTCYFISNGNDTDGRGCIQMCQIDIETGKKLSESKFLWHGTGGRFLEAPHIYKFGEYYYLLEAEGGTEYGHMVNYSRSKNIWGPYTPYPNNPVLTNRNLGGYQIQAAGHGDILEDNDGNWWFAHLAFRQIHMWQTYHHLGREVCLVPVKWRDDGWFEIGINGTTPIEVELPDNISFEPQNFSYNKTFENLDEKLDWCYIRIPHMENYKFDKNGLELKGTDITIDDVASPTFAGIRQTEFDLDINCDVIPGAEKSGISFYMDEKHHYEVIVEKNDSGIFVYSRQTIGCIWQESKHHKINADKVTLHIKSEAMQYHFFFKDENGNDVFISDAETRYLSSEVAGGFTGTIIGLFAVNEKGDGVSRFEKLSVKHEA</sequence>
<evidence type="ECO:0000256" key="3">
    <source>
        <dbReference type="ARBA" id="ARBA00023295"/>
    </source>
</evidence>
<keyword evidence="9" id="KW-1185">Reference proteome</keyword>
<dbReference type="InterPro" id="IPR051795">
    <property type="entry name" value="Glycosyl_Hydrlase_43"/>
</dbReference>
<evidence type="ECO:0000256" key="2">
    <source>
        <dbReference type="ARBA" id="ARBA00022801"/>
    </source>
</evidence>
<dbReference type="SUPFAM" id="SSF75005">
    <property type="entry name" value="Arabinanase/levansucrase/invertase"/>
    <property type="match status" value="1"/>
</dbReference>
<comment type="similarity">
    <text evidence="1 6">Belongs to the glycosyl hydrolase 43 family.</text>
</comment>
<dbReference type="PANTHER" id="PTHR42812">
    <property type="entry name" value="BETA-XYLOSIDASE"/>
    <property type="match status" value="1"/>
</dbReference>
<dbReference type="InterPro" id="IPR013320">
    <property type="entry name" value="ConA-like_dom_sf"/>
</dbReference>
<dbReference type="Gene3D" id="2.115.10.20">
    <property type="entry name" value="Glycosyl hydrolase domain, family 43"/>
    <property type="match status" value="1"/>
</dbReference>
<dbReference type="CDD" id="cd18617">
    <property type="entry name" value="GH43_XynB-like"/>
    <property type="match status" value="1"/>
</dbReference>
<dbReference type="RefSeq" id="WP_055943856.1">
    <property type="nucleotide sequence ID" value="NZ_JAQDCV010000002.1"/>
</dbReference>
<dbReference type="GO" id="GO:0004553">
    <property type="term" value="F:hydrolase activity, hydrolyzing O-glycosyl compounds"/>
    <property type="evidence" value="ECO:0007669"/>
    <property type="project" value="InterPro"/>
</dbReference>
<feature type="active site" description="Proton donor" evidence="4">
    <location>
        <position position="174"/>
    </location>
</feature>
<organism evidence="8 9">
    <name type="scientific">Butyribacter intestini</name>
    <dbReference type="NCBI Taxonomy" id="1703332"/>
    <lineage>
        <taxon>Bacteria</taxon>
        <taxon>Bacillati</taxon>
        <taxon>Bacillota</taxon>
        <taxon>Clostridia</taxon>
        <taxon>Lachnospirales</taxon>
        <taxon>Lachnospiraceae</taxon>
        <taxon>Butyribacter</taxon>
    </lineage>
</organism>
<evidence type="ECO:0000256" key="5">
    <source>
        <dbReference type="PIRSR" id="PIRSR606710-2"/>
    </source>
</evidence>
<dbReference type="PANTHER" id="PTHR42812:SF12">
    <property type="entry name" value="BETA-XYLOSIDASE-RELATED"/>
    <property type="match status" value="1"/>
</dbReference>
<gene>
    <name evidence="8" type="ORF">APZ18_08575</name>
</gene>
<dbReference type="InterPro" id="IPR023296">
    <property type="entry name" value="Glyco_hydro_beta-prop_sf"/>
</dbReference>
<feature type="active site" description="Proton acceptor" evidence="4">
    <location>
        <position position="14"/>
    </location>
</feature>
<dbReference type="Pfam" id="PF17851">
    <property type="entry name" value="GH43_C2"/>
    <property type="match status" value="1"/>
</dbReference>